<dbReference type="EMBL" id="JAIZAY010000012">
    <property type="protein sequence ID" value="KAJ8031843.1"/>
    <property type="molecule type" value="Genomic_DNA"/>
</dbReference>
<keyword evidence="4" id="KW-1185">Reference proteome</keyword>
<name>A0A9Q1H3T7_HOLLE</name>
<protein>
    <submittedName>
        <fullName evidence="3">Zinc finger MYM-type protein 1</fullName>
    </submittedName>
</protein>
<dbReference type="PANTHER" id="PTHR45749:SF21">
    <property type="entry name" value="DUF4371 DOMAIN-CONTAINING PROTEIN"/>
    <property type="match status" value="1"/>
</dbReference>
<comment type="caution">
    <text evidence="3">The sequence shown here is derived from an EMBL/GenBank/DDBJ whole genome shotgun (WGS) entry which is preliminary data.</text>
</comment>
<evidence type="ECO:0000256" key="1">
    <source>
        <dbReference type="SAM" id="MobiDB-lite"/>
    </source>
</evidence>
<reference evidence="3" key="1">
    <citation type="submission" date="2021-10" db="EMBL/GenBank/DDBJ databases">
        <title>Tropical sea cucumber genome reveals ecological adaptation and Cuvierian tubules defense mechanism.</title>
        <authorList>
            <person name="Chen T."/>
        </authorList>
    </citation>
    <scope>NUCLEOTIDE SEQUENCE</scope>
    <source>
        <strain evidence="3">Nanhai2018</strain>
        <tissue evidence="3">Muscle</tissue>
    </source>
</reference>
<sequence>MGPHRPDTDRPKADEHEEQSPITLDESEHNDENPCSSDEWTDSVAGLSRIAQLADECKRILNDMKKADIPNVEFWMVEARETVSCIQENCSQFLETTDKVLQLVQADKRPVHQGSIKSSIEHDPALRGQEKADPAWVDLGVRTWHKMKSLGKDTYGRLAKHFASESHRASLSAYCSYINKNWHIDVQLDKATRNARIQEAEDLAFNRKVGSGDDKDGNYYQIVQLLGRHVPILRRWLSDRRSMNPYHVTYLSPQSQNELISLLETELCQRVVEEVHAAGMFSVMADTTPDESHTAQLSVVVRYVTESGKPVERLLAVNESLDKTGKGQAGEIVSAMDKLGLDTAELCYQSYDFAAAMSGQFSGAQKELSDIVGRKILYIPCQAHRTKRFQPLKDQVQTVEKGLMLRNLSKTRWSARAESIQAVWTSFETIVAVLGDIGGNPKIDKMTQTKAFGLKKRILDLDFIVTIMFMKNIMYKSKNLVEKLQKVDVNVLDAAALAEATMKVLDQI</sequence>
<dbReference type="AlphaFoldDB" id="A0A9Q1H3T7"/>
<evidence type="ECO:0000313" key="3">
    <source>
        <dbReference type="EMBL" id="KAJ8031843.1"/>
    </source>
</evidence>
<gene>
    <name evidence="3" type="ORF">HOLleu_25175</name>
</gene>
<proteinExistence type="predicted"/>
<feature type="region of interest" description="Disordered" evidence="1">
    <location>
        <begin position="1"/>
        <end position="40"/>
    </location>
</feature>
<evidence type="ECO:0000259" key="2">
    <source>
        <dbReference type="Pfam" id="PF14291"/>
    </source>
</evidence>
<feature type="compositionally biased region" description="Basic and acidic residues" evidence="1">
    <location>
        <begin position="1"/>
        <end position="19"/>
    </location>
</feature>
<dbReference type="Proteomes" id="UP001152320">
    <property type="component" value="Chromosome 12"/>
</dbReference>
<dbReference type="PANTHER" id="PTHR45749">
    <property type="match status" value="1"/>
</dbReference>
<evidence type="ECO:0000313" key="4">
    <source>
        <dbReference type="Proteomes" id="UP001152320"/>
    </source>
</evidence>
<organism evidence="3 4">
    <name type="scientific">Holothuria leucospilota</name>
    <name type="common">Black long sea cucumber</name>
    <name type="synonym">Mertensiothuria leucospilota</name>
    <dbReference type="NCBI Taxonomy" id="206669"/>
    <lineage>
        <taxon>Eukaryota</taxon>
        <taxon>Metazoa</taxon>
        <taxon>Echinodermata</taxon>
        <taxon>Eleutherozoa</taxon>
        <taxon>Echinozoa</taxon>
        <taxon>Holothuroidea</taxon>
        <taxon>Aspidochirotacea</taxon>
        <taxon>Aspidochirotida</taxon>
        <taxon>Holothuriidae</taxon>
        <taxon>Holothuria</taxon>
    </lineage>
</organism>
<dbReference type="Pfam" id="PF14291">
    <property type="entry name" value="DUF4371"/>
    <property type="match status" value="1"/>
</dbReference>
<dbReference type="OrthoDB" id="6602803at2759"/>
<feature type="domain" description="DUF4371" evidence="2">
    <location>
        <begin position="248"/>
        <end position="363"/>
    </location>
</feature>
<dbReference type="InterPro" id="IPR025398">
    <property type="entry name" value="DUF4371"/>
</dbReference>
<accession>A0A9Q1H3T7</accession>